<dbReference type="PANTHER" id="PTHR11439">
    <property type="entry name" value="GAG-POL-RELATED RETROTRANSPOSON"/>
    <property type="match status" value="1"/>
</dbReference>
<evidence type="ECO:0000259" key="2">
    <source>
        <dbReference type="Pfam" id="PF25597"/>
    </source>
</evidence>
<dbReference type="Pfam" id="PF25597">
    <property type="entry name" value="SH3_retrovirus"/>
    <property type="match status" value="1"/>
</dbReference>
<feature type="compositionally biased region" description="Polar residues" evidence="1">
    <location>
        <begin position="88"/>
        <end position="109"/>
    </location>
</feature>
<proteinExistence type="predicted"/>
<dbReference type="InterPro" id="IPR057670">
    <property type="entry name" value="SH3_retrovirus"/>
</dbReference>
<evidence type="ECO:0000256" key="1">
    <source>
        <dbReference type="SAM" id="MobiDB-lite"/>
    </source>
</evidence>
<name>A0A8J4FJL3_9CHLO</name>
<protein>
    <recommendedName>
        <fullName evidence="2">Retroviral polymerase SH3-like domain-containing protein</fullName>
    </recommendedName>
</protein>
<reference evidence="3" key="1">
    <citation type="journal article" date="2021" name="Proc. Natl. Acad. Sci. U.S.A.">
        <title>Three genomes in the algal genus Volvox reveal the fate of a haploid sex-determining region after a transition to homothallism.</title>
        <authorList>
            <person name="Yamamoto K."/>
            <person name="Hamaji T."/>
            <person name="Kawai-Toyooka H."/>
            <person name="Matsuzaki R."/>
            <person name="Takahashi F."/>
            <person name="Nishimura Y."/>
            <person name="Kawachi M."/>
            <person name="Noguchi H."/>
            <person name="Minakuchi Y."/>
            <person name="Umen J.G."/>
            <person name="Toyoda A."/>
            <person name="Nozaki H."/>
        </authorList>
    </citation>
    <scope>NUCLEOTIDE SEQUENCE</scope>
    <source>
        <strain evidence="4">NIES-3785</strain>
        <strain evidence="3">NIES-3786</strain>
    </source>
</reference>
<comment type="caution">
    <text evidence="3">The sequence shown here is derived from an EMBL/GenBank/DDBJ whole genome shotgun (WGS) entry which is preliminary data.</text>
</comment>
<feature type="compositionally biased region" description="Gly residues" evidence="1">
    <location>
        <begin position="132"/>
        <end position="141"/>
    </location>
</feature>
<dbReference type="EMBL" id="BNCP01000014">
    <property type="protein sequence ID" value="GIL79036.1"/>
    <property type="molecule type" value="Genomic_DNA"/>
</dbReference>
<accession>A0A8J4FJL3</accession>
<feature type="domain" description="Retroviral polymerase SH3-like" evidence="2">
    <location>
        <begin position="2"/>
        <end position="51"/>
    </location>
</feature>
<feature type="region of interest" description="Disordered" evidence="1">
    <location>
        <begin position="47"/>
        <end position="161"/>
    </location>
</feature>
<evidence type="ECO:0000313" key="4">
    <source>
        <dbReference type="EMBL" id="GIL93753.1"/>
    </source>
</evidence>
<feature type="region of interest" description="Disordered" evidence="1">
    <location>
        <begin position="1"/>
        <end position="21"/>
    </location>
</feature>
<evidence type="ECO:0000313" key="3">
    <source>
        <dbReference type="EMBL" id="GIL79036.1"/>
    </source>
</evidence>
<gene>
    <name evidence="3" type="ORF">Vretifemale_8438</name>
    <name evidence="4" type="ORF">Vretimale_62</name>
</gene>
<dbReference type="OrthoDB" id="1915846at2759"/>
<keyword evidence="5" id="KW-1185">Reference proteome</keyword>
<dbReference type="PANTHER" id="PTHR11439:SF483">
    <property type="entry name" value="PEPTIDE SYNTHASE GLIP-LIKE, PUTATIVE (AFU_ORTHOLOGUE AFUA_3G12920)-RELATED"/>
    <property type="match status" value="1"/>
</dbReference>
<dbReference type="Proteomes" id="UP000747110">
    <property type="component" value="Unassembled WGS sequence"/>
</dbReference>
<evidence type="ECO:0000313" key="5">
    <source>
        <dbReference type="Proteomes" id="UP000747110"/>
    </source>
</evidence>
<dbReference type="AlphaFoldDB" id="A0A8J4FJL3"/>
<dbReference type="EMBL" id="BNCQ01000001">
    <property type="protein sequence ID" value="GIL93753.1"/>
    <property type="molecule type" value="Genomic_DNA"/>
</dbReference>
<sequence>MHILKEKRNKLQPVSRKGKLVGYDQGGQYRILFDEETVANHSAVKFDESTVGGGSIALGDEEDESADDQEEAANGAGTVPPSGADGGTPNSSDMDFEMTDNNSGPSTIMPSRGQGNMPPAQFPRTHNAEQSRGGGGNGGGQASKSGGNMAPSANNNIGGGYADVEMQDRRYPLHERKRLLIEWQQHPNGRVSYGRINAAISGDMPDMELKDSSDYRTLVGELNYLATSTRPDIAQALSVLARFMGKPSKSHMWLALGVLRYLAGTRELGLCFGGAGEFALEGYSDSDWAGDPATRRSTTGYVFKL</sequence>
<dbReference type="Proteomes" id="UP000722791">
    <property type="component" value="Unassembled WGS sequence"/>
</dbReference>
<feature type="compositionally biased region" description="Acidic residues" evidence="1">
    <location>
        <begin position="59"/>
        <end position="71"/>
    </location>
</feature>
<organism evidence="3 5">
    <name type="scientific">Volvox reticuliferus</name>
    <dbReference type="NCBI Taxonomy" id="1737510"/>
    <lineage>
        <taxon>Eukaryota</taxon>
        <taxon>Viridiplantae</taxon>
        <taxon>Chlorophyta</taxon>
        <taxon>core chlorophytes</taxon>
        <taxon>Chlorophyceae</taxon>
        <taxon>CS clade</taxon>
        <taxon>Chlamydomonadales</taxon>
        <taxon>Volvocaceae</taxon>
        <taxon>Volvox</taxon>
    </lineage>
</organism>